<dbReference type="InterPro" id="IPR011989">
    <property type="entry name" value="ARM-like"/>
</dbReference>
<sequence length="116" mass="12439">MEIGLSPRTDRRIASKSLKLNKGLIASSGAIKPLARALKTGTLMAKENVVCALLRLSQLEENKVAIGLSRVIPLLENKIRVVQAGIMKPLVELMADFGIKHGGQVSVCFEHVGHGS</sequence>
<dbReference type="PANTHER" id="PTHR23315">
    <property type="entry name" value="U BOX DOMAIN-CONTAINING"/>
    <property type="match status" value="1"/>
</dbReference>
<name>A0A9Q0WP59_SALPP</name>
<gene>
    <name evidence="2" type="ORF">OIU79_021197</name>
</gene>
<proteinExistence type="predicted"/>
<dbReference type="AlphaFoldDB" id="A0A9Q0WP59"/>
<keyword evidence="1" id="KW-0833">Ubl conjugation pathway</keyword>
<dbReference type="InterPro" id="IPR016024">
    <property type="entry name" value="ARM-type_fold"/>
</dbReference>
<dbReference type="PANTHER" id="PTHR23315:SF64">
    <property type="entry name" value="ARM REPEAT SUPERFAMILY PROTEIN"/>
    <property type="match status" value="1"/>
</dbReference>
<reference evidence="2" key="2">
    <citation type="journal article" date="2023" name="Int. J. Mol. Sci.">
        <title>De Novo Assembly and Annotation of 11 Diverse Shrub Willow (Salix) Genomes Reveals Novel Gene Organization in Sex-Linked Regions.</title>
        <authorList>
            <person name="Hyden B."/>
            <person name="Feng K."/>
            <person name="Yates T.B."/>
            <person name="Jawdy S."/>
            <person name="Cereghino C."/>
            <person name="Smart L.B."/>
            <person name="Muchero W."/>
        </authorList>
    </citation>
    <scope>NUCLEOTIDE SEQUENCE</scope>
    <source>
        <tissue evidence="2">Shoot tip</tissue>
    </source>
</reference>
<keyword evidence="3" id="KW-1185">Reference proteome</keyword>
<evidence type="ECO:0000313" key="3">
    <source>
        <dbReference type="Proteomes" id="UP001151532"/>
    </source>
</evidence>
<evidence type="ECO:0000256" key="1">
    <source>
        <dbReference type="ARBA" id="ARBA00022786"/>
    </source>
</evidence>
<dbReference type="Proteomes" id="UP001151532">
    <property type="component" value="Chromosome 11"/>
</dbReference>
<evidence type="ECO:0000313" key="2">
    <source>
        <dbReference type="EMBL" id="KAJ6770499.1"/>
    </source>
</evidence>
<dbReference type="EMBL" id="JAPFFK010000003">
    <property type="protein sequence ID" value="KAJ6770499.1"/>
    <property type="molecule type" value="Genomic_DNA"/>
</dbReference>
<comment type="caution">
    <text evidence="2">The sequence shown here is derived from an EMBL/GenBank/DDBJ whole genome shotgun (WGS) entry which is preliminary data.</text>
</comment>
<accession>A0A9Q0WP59</accession>
<dbReference type="OrthoDB" id="7537227at2759"/>
<dbReference type="SUPFAM" id="SSF48371">
    <property type="entry name" value="ARM repeat"/>
    <property type="match status" value="1"/>
</dbReference>
<protein>
    <submittedName>
        <fullName evidence="2">U BOX DOMAIN-CONTAINING</fullName>
    </submittedName>
</protein>
<dbReference type="Gene3D" id="1.25.10.10">
    <property type="entry name" value="Leucine-rich Repeat Variant"/>
    <property type="match status" value="1"/>
</dbReference>
<reference evidence="2" key="1">
    <citation type="submission" date="2022-11" db="EMBL/GenBank/DDBJ databases">
        <authorList>
            <person name="Hyden B.L."/>
            <person name="Feng K."/>
            <person name="Yates T."/>
            <person name="Jawdy S."/>
            <person name="Smart L.B."/>
            <person name="Muchero W."/>
        </authorList>
    </citation>
    <scope>NUCLEOTIDE SEQUENCE</scope>
    <source>
        <tissue evidence="2">Shoot tip</tissue>
    </source>
</reference>
<organism evidence="2 3">
    <name type="scientific">Salix purpurea</name>
    <name type="common">Purple osier willow</name>
    <dbReference type="NCBI Taxonomy" id="77065"/>
    <lineage>
        <taxon>Eukaryota</taxon>
        <taxon>Viridiplantae</taxon>
        <taxon>Streptophyta</taxon>
        <taxon>Embryophyta</taxon>
        <taxon>Tracheophyta</taxon>
        <taxon>Spermatophyta</taxon>
        <taxon>Magnoliopsida</taxon>
        <taxon>eudicotyledons</taxon>
        <taxon>Gunneridae</taxon>
        <taxon>Pentapetalae</taxon>
        <taxon>rosids</taxon>
        <taxon>fabids</taxon>
        <taxon>Malpighiales</taxon>
        <taxon>Salicaceae</taxon>
        <taxon>Saliceae</taxon>
        <taxon>Salix</taxon>
    </lineage>
</organism>